<dbReference type="Gene3D" id="2.60.40.10">
    <property type="entry name" value="Immunoglobulins"/>
    <property type="match status" value="1"/>
</dbReference>
<dbReference type="Pfam" id="PF01403">
    <property type="entry name" value="Sema"/>
    <property type="match status" value="1"/>
</dbReference>
<dbReference type="InterPro" id="IPR015943">
    <property type="entry name" value="WD40/YVTN_repeat-like_dom_sf"/>
</dbReference>
<dbReference type="Gene3D" id="2.130.10.10">
    <property type="entry name" value="YVTN repeat-like/Quinoprotein amine dehydrogenase"/>
    <property type="match status" value="1"/>
</dbReference>
<dbReference type="PANTHER" id="PTHR11036">
    <property type="entry name" value="SEMAPHORIN"/>
    <property type="match status" value="1"/>
</dbReference>
<dbReference type="GO" id="GO:0005886">
    <property type="term" value="C:plasma membrane"/>
    <property type="evidence" value="ECO:0007669"/>
    <property type="project" value="TreeGrafter"/>
</dbReference>
<dbReference type="GO" id="GO:0005615">
    <property type="term" value="C:extracellular space"/>
    <property type="evidence" value="ECO:0007669"/>
    <property type="project" value="TreeGrafter"/>
</dbReference>
<dbReference type="OrthoDB" id="9988752at2759"/>
<keyword evidence="11" id="KW-1015">Disulfide bond</keyword>
<keyword evidence="12" id="KW-0325">Glycoprotein</keyword>
<dbReference type="GO" id="GO:0001755">
    <property type="term" value="P:neural crest cell migration"/>
    <property type="evidence" value="ECO:0007669"/>
    <property type="project" value="TreeGrafter"/>
</dbReference>
<keyword evidence="10" id="KW-0472">Membrane</keyword>
<dbReference type="GO" id="GO:0007411">
    <property type="term" value="P:axon guidance"/>
    <property type="evidence" value="ECO:0007669"/>
    <property type="project" value="TreeGrafter"/>
</dbReference>
<dbReference type="InParanoid" id="A0A6P8SK05"/>
<evidence type="ECO:0000256" key="2">
    <source>
        <dbReference type="ARBA" id="ARBA00009492"/>
    </source>
</evidence>
<dbReference type="Gene3D" id="3.30.1680.10">
    <property type="entry name" value="ligand-binding face of the semaphorins, domain 2"/>
    <property type="match status" value="1"/>
</dbReference>
<evidence type="ECO:0000259" key="15">
    <source>
        <dbReference type="PROSITE" id="PS51004"/>
    </source>
</evidence>
<evidence type="ECO:0000256" key="8">
    <source>
        <dbReference type="ARBA" id="ARBA00022902"/>
    </source>
</evidence>
<dbReference type="GO" id="GO:0043931">
    <property type="term" value="P:ossification involved in bone maturation"/>
    <property type="evidence" value="ECO:0007669"/>
    <property type="project" value="TreeGrafter"/>
</dbReference>
<dbReference type="InterPro" id="IPR016201">
    <property type="entry name" value="PSI"/>
</dbReference>
<dbReference type="InterPro" id="IPR036352">
    <property type="entry name" value="Semap_dom_sf"/>
</dbReference>
<dbReference type="GO" id="GO:0000122">
    <property type="term" value="P:negative regulation of transcription by RNA polymerase II"/>
    <property type="evidence" value="ECO:0007669"/>
    <property type="project" value="TreeGrafter"/>
</dbReference>
<dbReference type="InterPro" id="IPR001627">
    <property type="entry name" value="Semap_dom"/>
</dbReference>
<keyword evidence="8" id="KW-0524">Neurogenesis</keyword>
<dbReference type="GO" id="GO:0030335">
    <property type="term" value="P:positive regulation of cell migration"/>
    <property type="evidence" value="ECO:0007669"/>
    <property type="project" value="TreeGrafter"/>
</dbReference>
<keyword evidence="7" id="KW-0221">Differentiation</keyword>
<dbReference type="GO" id="GO:0071526">
    <property type="term" value="P:semaphorin-plexin signaling pathway"/>
    <property type="evidence" value="ECO:0007669"/>
    <property type="project" value="TreeGrafter"/>
</dbReference>
<evidence type="ECO:0000256" key="6">
    <source>
        <dbReference type="ARBA" id="ARBA00022729"/>
    </source>
</evidence>
<keyword evidence="3" id="KW-0217">Developmental protein</keyword>
<evidence type="ECO:0000256" key="7">
    <source>
        <dbReference type="ARBA" id="ARBA00022782"/>
    </source>
</evidence>
<reference evidence="17" key="1">
    <citation type="submission" date="2025-08" db="UniProtKB">
        <authorList>
            <consortium name="RefSeq"/>
        </authorList>
    </citation>
    <scope>IDENTIFICATION</scope>
</reference>
<evidence type="ECO:0000313" key="17">
    <source>
        <dbReference type="RefSeq" id="XP_033818872.1"/>
    </source>
</evidence>
<sequence length="629" mass="71991">MAEVTKFVQTEGELTYFHEPQVFNYSILLLSEDDDILYVGAREVIFALNSLNIAEKQNEVYWMASEDQKDECAMKGKSIETECFNYIRVLQLLDENTLYVCGTNAFRPICDHLDLNIFQMEGRNEEGKGSSPFNPSESYTSVMVDGELYSGTSFNFLGSEHIIFRQSQQSKLKTDYHAHWLNAPRFVSADVIRESENDPNGDDDKIYFFFTENSVEFQFIDKMMIPRVARVCKGDQGGLRILQKKWTTFLKAALLCLTPKEIYVFNVVNDVFILKSPDLEEPLIYGVFTTQINNFEVSAVCTYSMSSVEKVFAEGQYMKQVSVENWETMWLQDTGEIPTPRPGACINNDDRAMNYTSSLDLPDRTLLFAKHHQLMLDSVSPLGKKPQLIMQDVNYQQIVVDMVKALDSNIYNIMFISTDKGTLHKVIISEHGTHIIEEIMLFQDSQPIQTLLLSSKNNQRYIYAGSNSMVAQTPVAFCEKYQTCIDCVLARDPYCAWNPHELTCVNILKEEHINGDLIQELNGDASPCIGHEKIKEEIFYHTFNPESTAELKCSPKSNLARLVWKFEDQILEINTSKYLFLKDALLIINFKPADTGVYHCISEEEGLNNTFSQYIVQHIVELCPERGKC</sequence>
<dbReference type="Proteomes" id="UP000515159">
    <property type="component" value="Chromosome 1"/>
</dbReference>
<comment type="caution">
    <text evidence="14">Lacks conserved residue(s) required for the propagation of feature annotation.</text>
</comment>
<dbReference type="InterPro" id="IPR036179">
    <property type="entry name" value="Ig-like_dom_sf"/>
</dbReference>
<evidence type="ECO:0000256" key="9">
    <source>
        <dbReference type="ARBA" id="ARBA00022989"/>
    </source>
</evidence>
<dbReference type="Pfam" id="PF00047">
    <property type="entry name" value="ig"/>
    <property type="match status" value="1"/>
</dbReference>
<keyword evidence="16" id="KW-1185">Reference proteome</keyword>
<evidence type="ECO:0000256" key="11">
    <source>
        <dbReference type="ARBA" id="ARBA00023157"/>
    </source>
</evidence>
<gene>
    <name evidence="17" type="primary">LOC117369059</name>
</gene>
<dbReference type="RefSeq" id="XP_033818872.1">
    <property type="nucleotide sequence ID" value="XM_033962981.1"/>
</dbReference>
<feature type="domain" description="Sema" evidence="15">
    <location>
        <begin position="1"/>
        <end position="475"/>
    </location>
</feature>
<dbReference type="InterPro" id="IPR027231">
    <property type="entry name" value="Semaphorin"/>
</dbReference>
<comment type="similarity">
    <text evidence="2">Belongs to the semaphorin family.</text>
</comment>
<protein>
    <submittedName>
        <fullName evidence="17">Semaphorin-4D-like</fullName>
    </submittedName>
</protein>
<dbReference type="GO" id="GO:0045499">
    <property type="term" value="F:chemorepellent activity"/>
    <property type="evidence" value="ECO:0007669"/>
    <property type="project" value="TreeGrafter"/>
</dbReference>
<keyword evidence="5" id="KW-0812">Transmembrane</keyword>
<dbReference type="AlphaFoldDB" id="A0A6P8SK05"/>
<dbReference type="SMART" id="SM00423">
    <property type="entry name" value="PSI"/>
    <property type="match status" value="1"/>
</dbReference>
<dbReference type="SMART" id="SM00630">
    <property type="entry name" value="Sema"/>
    <property type="match status" value="1"/>
</dbReference>
<dbReference type="InterPro" id="IPR013783">
    <property type="entry name" value="Ig-like_fold"/>
</dbReference>
<dbReference type="SUPFAM" id="SSF101912">
    <property type="entry name" value="Sema domain"/>
    <property type="match status" value="1"/>
</dbReference>
<evidence type="ECO:0000256" key="13">
    <source>
        <dbReference type="ARBA" id="ARBA00023319"/>
    </source>
</evidence>
<keyword evidence="6" id="KW-0732">Signal</keyword>
<dbReference type="SUPFAM" id="SSF103575">
    <property type="entry name" value="Plexin repeat"/>
    <property type="match status" value="1"/>
</dbReference>
<evidence type="ECO:0000256" key="4">
    <source>
        <dbReference type="ARBA" id="ARBA00022553"/>
    </source>
</evidence>
<evidence type="ECO:0000256" key="14">
    <source>
        <dbReference type="PROSITE-ProRule" id="PRU00352"/>
    </source>
</evidence>
<dbReference type="PROSITE" id="PS51004">
    <property type="entry name" value="SEMA"/>
    <property type="match status" value="1"/>
</dbReference>
<dbReference type="PANTHER" id="PTHR11036:SF18">
    <property type="entry name" value="SEMAPHORIN-4D"/>
    <property type="match status" value="1"/>
</dbReference>
<evidence type="ECO:0000256" key="12">
    <source>
        <dbReference type="ARBA" id="ARBA00023180"/>
    </source>
</evidence>
<evidence type="ECO:0000256" key="3">
    <source>
        <dbReference type="ARBA" id="ARBA00022473"/>
    </source>
</evidence>
<name>A0A6P8SK05_GEOSA</name>
<dbReference type="SUPFAM" id="SSF48726">
    <property type="entry name" value="Immunoglobulin"/>
    <property type="match status" value="1"/>
</dbReference>
<evidence type="ECO:0000256" key="5">
    <source>
        <dbReference type="ARBA" id="ARBA00022692"/>
    </source>
</evidence>
<dbReference type="FunFam" id="3.30.1680.10:FF:000013">
    <property type="entry name" value="Semaphorin 4D"/>
    <property type="match status" value="1"/>
</dbReference>
<dbReference type="InterPro" id="IPR013151">
    <property type="entry name" value="Immunoglobulin_dom"/>
</dbReference>
<keyword evidence="9" id="KW-1133">Transmembrane helix</keyword>
<evidence type="ECO:0000313" key="16">
    <source>
        <dbReference type="Proteomes" id="UP000515159"/>
    </source>
</evidence>
<comment type="subcellular location">
    <subcellularLocation>
        <location evidence="1">Membrane</location>
        <topology evidence="1">Single-pass type I membrane protein</topology>
    </subcellularLocation>
</comment>
<dbReference type="Pfam" id="PF01437">
    <property type="entry name" value="PSI"/>
    <property type="match status" value="1"/>
</dbReference>
<dbReference type="FunFam" id="2.130.10.10:FF:000033">
    <property type="entry name" value="Semaphorin 4B"/>
    <property type="match status" value="1"/>
</dbReference>
<evidence type="ECO:0000256" key="10">
    <source>
        <dbReference type="ARBA" id="ARBA00023136"/>
    </source>
</evidence>
<keyword evidence="13" id="KW-0393">Immunoglobulin domain</keyword>
<dbReference type="InterPro" id="IPR002165">
    <property type="entry name" value="Plexin_repeat"/>
</dbReference>
<accession>A0A6P8SK05</accession>
<keyword evidence="4" id="KW-0597">Phosphoprotein</keyword>
<proteinExistence type="inferred from homology"/>
<evidence type="ECO:0000256" key="1">
    <source>
        <dbReference type="ARBA" id="ARBA00004479"/>
    </source>
</evidence>
<organism evidence="16 17">
    <name type="scientific">Geotrypetes seraphini</name>
    <name type="common">Gaboon caecilian</name>
    <name type="synonym">Caecilia seraphini</name>
    <dbReference type="NCBI Taxonomy" id="260995"/>
    <lineage>
        <taxon>Eukaryota</taxon>
        <taxon>Metazoa</taxon>
        <taxon>Chordata</taxon>
        <taxon>Craniata</taxon>
        <taxon>Vertebrata</taxon>
        <taxon>Euteleostomi</taxon>
        <taxon>Amphibia</taxon>
        <taxon>Gymnophiona</taxon>
        <taxon>Geotrypetes</taxon>
    </lineage>
</organism>
<dbReference type="GeneID" id="117369059"/>
<dbReference type="KEGG" id="gsh:117369059"/>
<dbReference type="GO" id="GO:0030215">
    <property type="term" value="F:semaphorin receptor binding"/>
    <property type="evidence" value="ECO:0007669"/>
    <property type="project" value="InterPro"/>
</dbReference>